<reference evidence="1" key="1">
    <citation type="journal article" date="2020" name="mSystems">
        <title>Genome- and Community-Level Interaction Insights into Carbon Utilization and Element Cycling Functions of Hydrothermarchaeota in Hydrothermal Sediment.</title>
        <authorList>
            <person name="Zhou Z."/>
            <person name="Liu Y."/>
            <person name="Xu W."/>
            <person name="Pan J."/>
            <person name="Luo Z.H."/>
            <person name="Li M."/>
        </authorList>
    </citation>
    <scope>NUCLEOTIDE SEQUENCE [LARGE SCALE GENOMIC DNA]</scope>
    <source>
        <strain evidence="1">SpSt-1056</strain>
    </source>
</reference>
<accession>A0A7C5QDU3</accession>
<gene>
    <name evidence="1" type="ORF">ENM11_05710</name>
</gene>
<proteinExistence type="predicted"/>
<protein>
    <submittedName>
        <fullName evidence="1">Uncharacterized protein</fullName>
    </submittedName>
</protein>
<dbReference type="InterPro" id="IPR015943">
    <property type="entry name" value="WD40/YVTN_repeat-like_dom_sf"/>
</dbReference>
<dbReference type="EMBL" id="DRWN01000047">
    <property type="protein sequence ID" value="HHK68631.1"/>
    <property type="molecule type" value="Genomic_DNA"/>
</dbReference>
<comment type="caution">
    <text evidence="1">The sequence shown here is derived from an EMBL/GenBank/DDBJ whole genome shotgun (WGS) entry which is preliminary data.</text>
</comment>
<dbReference type="SUPFAM" id="SSF50998">
    <property type="entry name" value="Quinoprotein alcohol dehydrogenase-like"/>
    <property type="match status" value="1"/>
</dbReference>
<dbReference type="AlphaFoldDB" id="A0A7C5QDU3"/>
<dbReference type="Gene3D" id="2.130.10.10">
    <property type="entry name" value="YVTN repeat-like/Quinoprotein amine dehydrogenase"/>
    <property type="match status" value="1"/>
</dbReference>
<dbReference type="InterPro" id="IPR011047">
    <property type="entry name" value="Quinoprotein_ADH-like_sf"/>
</dbReference>
<name>A0A7C5QDU3_CALS0</name>
<evidence type="ECO:0000313" key="1">
    <source>
        <dbReference type="EMBL" id="HHK68631.1"/>
    </source>
</evidence>
<sequence length="430" mass="47811">MVSVAGAEARILFRKQGYTPHYAEYVEDPVTGEEVVVMADPHSRRSAFIYNPSKRKIIWEFKVPGTGIKANPHIARMAVEKIAGFNARPGDVLCADRDNRFIVVDRVRKVVRWSYRPSDAVWSHDFMPTKDFQDMLTTDYGNGYLRRINHEGKAVWSLNLGKGLAKLSRIYGNVASGVHGNSYGGEVLAAVNQRVRGVYEISEDRAAIVWSCPPPKGSKNCFFTLKPHAALRLGLAELGGNVTVFNHEAGGGFVAVDRDCRPRWGVMKPLSTTGDREIYRPSSLGLYETTHVFHTPHGFLGIIDWDGAGYSTVYELEEPPAKTSLYWLLAWQRKSSSVPEFLDPPVETGEWRETAFQAVNHGPNRLRVDFYTTLCPVADTSDASVWRKAGSLTVEPSGVNETMLSGYSSVRVAVSSEGESVYTIYVVNRV</sequence>
<organism evidence="1">
    <name type="scientific">Caldiarchaeum subterraneum</name>
    <dbReference type="NCBI Taxonomy" id="311458"/>
    <lineage>
        <taxon>Archaea</taxon>
        <taxon>Nitrososphaerota</taxon>
        <taxon>Candidatus Caldarchaeales</taxon>
        <taxon>Candidatus Caldarchaeaceae</taxon>
        <taxon>Candidatus Caldarchaeum</taxon>
    </lineage>
</organism>